<evidence type="ECO:0000256" key="2">
    <source>
        <dbReference type="ARBA" id="ARBA00012837"/>
    </source>
</evidence>
<evidence type="ECO:0000256" key="1">
    <source>
        <dbReference type="ARBA" id="ARBA00005594"/>
    </source>
</evidence>
<dbReference type="GO" id="GO:0005524">
    <property type="term" value="F:ATP binding"/>
    <property type="evidence" value="ECO:0007669"/>
    <property type="project" value="UniProtKB-KW"/>
</dbReference>
<protein>
    <recommendedName>
        <fullName evidence="2">arginine--tRNA ligase</fullName>
        <ecNumber evidence="2">6.1.1.19</ecNumber>
    </recommendedName>
</protein>
<evidence type="ECO:0000259" key="9">
    <source>
        <dbReference type="SMART" id="SM00836"/>
    </source>
</evidence>
<dbReference type="PANTHER" id="PTHR11956:SF5">
    <property type="entry name" value="ARGININE--TRNA LIGASE, CYTOPLASMIC"/>
    <property type="match status" value="1"/>
</dbReference>
<evidence type="ECO:0000256" key="4">
    <source>
        <dbReference type="ARBA" id="ARBA00022741"/>
    </source>
</evidence>
<dbReference type="AlphaFoldDB" id="A0A3B0V7C5"/>
<dbReference type="Gene3D" id="1.10.730.10">
    <property type="entry name" value="Isoleucyl-tRNA Synthetase, Domain 1"/>
    <property type="match status" value="1"/>
</dbReference>
<dbReference type="SUPFAM" id="SSF52374">
    <property type="entry name" value="Nucleotidylyl transferase"/>
    <property type="match status" value="1"/>
</dbReference>
<organism evidence="10">
    <name type="scientific">hydrothermal vent metagenome</name>
    <dbReference type="NCBI Taxonomy" id="652676"/>
    <lineage>
        <taxon>unclassified sequences</taxon>
        <taxon>metagenomes</taxon>
        <taxon>ecological metagenomes</taxon>
    </lineage>
</organism>
<evidence type="ECO:0000256" key="5">
    <source>
        <dbReference type="ARBA" id="ARBA00022840"/>
    </source>
</evidence>
<reference evidence="10" key="1">
    <citation type="submission" date="2018-06" db="EMBL/GenBank/DDBJ databases">
        <authorList>
            <person name="Zhirakovskaya E."/>
        </authorList>
    </citation>
    <scope>NUCLEOTIDE SEQUENCE</scope>
</reference>
<feature type="domain" description="DALR anticodon binding" evidence="9">
    <location>
        <begin position="147"/>
        <end position="269"/>
    </location>
</feature>
<evidence type="ECO:0000256" key="6">
    <source>
        <dbReference type="ARBA" id="ARBA00022917"/>
    </source>
</evidence>
<keyword evidence="6" id="KW-0648">Protein biosynthesis</keyword>
<dbReference type="InterPro" id="IPR035684">
    <property type="entry name" value="ArgRS_core"/>
</dbReference>
<keyword evidence="4" id="KW-0547">Nucleotide-binding</keyword>
<dbReference type="Gene3D" id="3.40.50.620">
    <property type="entry name" value="HUPs"/>
    <property type="match status" value="1"/>
</dbReference>
<evidence type="ECO:0000313" key="10">
    <source>
        <dbReference type="EMBL" id="VAW39475.1"/>
    </source>
</evidence>
<accession>A0A3B0V7C5</accession>
<keyword evidence="3 10" id="KW-0436">Ligase</keyword>
<dbReference type="SMART" id="SM00836">
    <property type="entry name" value="DALR_1"/>
    <property type="match status" value="1"/>
</dbReference>
<dbReference type="PANTHER" id="PTHR11956">
    <property type="entry name" value="ARGINYL-TRNA SYNTHETASE"/>
    <property type="match status" value="1"/>
</dbReference>
<sequence length="269" mass="30314">AQWFKTTQFGDDKDRVLVKSTGEPTYRMPDIAYHWDKAQRGFDLVIDLFGPDHHATAPQVLMGVQALGYPTNFVRTVLHQIISVIKDGKPFKMSTRAGNFVALDDLLDAVGPDPIRYFMISRSGNSPIEFDLDLALEKSDKNPVYYIQNAHVRCAGIFRKWAEAGGAADVDTNADLSLLTHESELNFLRKASELSEVVERMVLNSEPHHIAFYAYDLAAAFHPAYENCRVLHTAVPEPLRHARLHFYRAAKQLFAHLLTLMGMSAPEKM</sequence>
<keyword evidence="7 10" id="KW-0030">Aminoacyl-tRNA synthetase</keyword>
<evidence type="ECO:0000256" key="8">
    <source>
        <dbReference type="ARBA" id="ARBA00049339"/>
    </source>
</evidence>
<feature type="non-terminal residue" evidence="10">
    <location>
        <position position="1"/>
    </location>
</feature>
<comment type="catalytic activity">
    <reaction evidence="8">
        <text>tRNA(Arg) + L-arginine + ATP = L-arginyl-tRNA(Arg) + AMP + diphosphate</text>
        <dbReference type="Rhea" id="RHEA:20301"/>
        <dbReference type="Rhea" id="RHEA-COMP:9658"/>
        <dbReference type="Rhea" id="RHEA-COMP:9673"/>
        <dbReference type="ChEBI" id="CHEBI:30616"/>
        <dbReference type="ChEBI" id="CHEBI:32682"/>
        <dbReference type="ChEBI" id="CHEBI:33019"/>
        <dbReference type="ChEBI" id="CHEBI:78442"/>
        <dbReference type="ChEBI" id="CHEBI:78513"/>
        <dbReference type="ChEBI" id="CHEBI:456215"/>
        <dbReference type="EC" id="6.1.1.19"/>
    </reaction>
</comment>
<dbReference type="SUPFAM" id="SSF47323">
    <property type="entry name" value="Anticodon-binding domain of a subclass of class I aminoacyl-tRNA synthetases"/>
    <property type="match status" value="1"/>
</dbReference>
<dbReference type="InterPro" id="IPR009080">
    <property type="entry name" value="tRNAsynth_Ia_anticodon-bd"/>
</dbReference>
<dbReference type="InterPro" id="IPR008909">
    <property type="entry name" value="DALR_anticod-bd"/>
</dbReference>
<dbReference type="GO" id="GO:0006420">
    <property type="term" value="P:arginyl-tRNA aminoacylation"/>
    <property type="evidence" value="ECO:0007669"/>
    <property type="project" value="InterPro"/>
</dbReference>
<dbReference type="EC" id="6.1.1.19" evidence="2"/>
<dbReference type="EMBL" id="UOEU01000746">
    <property type="protein sequence ID" value="VAW39475.1"/>
    <property type="molecule type" value="Genomic_DNA"/>
</dbReference>
<dbReference type="Pfam" id="PF00750">
    <property type="entry name" value="tRNA-synt_1d"/>
    <property type="match status" value="1"/>
</dbReference>
<name>A0A3B0V7C5_9ZZZZ</name>
<gene>
    <name evidence="10" type="ORF">MNBD_CHLOROFLEXI01-2244</name>
</gene>
<comment type="similarity">
    <text evidence="1">Belongs to the class-I aminoacyl-tRNA synthetase family.</text>
</comment>
<evidence type="ECO:0000256" key="3">
    <source>
        <dbReference type="ARBA" id="ARBA00022598"/>
    </source>
</evidence>
<proteinExistence type="inferred from homology"/>
<dbReference type="Pfam" id="PF05746">
    <property type="entry name" value="DALR_1"/>
    <property type="match status" value="1"/>
</dbReference>
<dbReference type="InterPro" id="IPR001278">
    <property type="entry name" value="Arg-tRNA-ligase"/>
</dbReference>
<keyword evidence="5" id="KW-0067">ATP-binding</keyword>
<dbReference type="InterPro" id="IPR014729">
    <property type="entry name" value="Rossmann-like_a/b/a_fold"/>
</dbReference>
<dbReference type="GO" id="GO:0004814">
    <property type="term" value="F:arginine-tRNA ligase activity"/>
    <property type="evidence" value="ECO:0007669"/>
    <property type="project" value="UniProtKB-EC"/>
</dbReference>
<evidence type="ECO:0000256" key="7">
    <source>
        <dbReference type="ARBA" id="ARBA00023146"/>
    </source>
</evidence>